<keyword evidence="3" id="KW-0378">Hydrolase</keyword>
<evidence type="ECO:0000313" key="8">
    <source>
        <dbReference type="Proteomes" id="UP000253790"/>
    </source>
</evidence>
<keyword evidence="5" id="KW-0143">Chaperone</keyword>
<evidence type="ECO:0000313" key="7">
    <source>
        <dbReference type="EMBL" id="AXH96674.1"/>
    </source>
</evidence>
<name>A0A345NNR6_9MICO</name>
<dbReference type="NCBIfam" id="TIGR00750">
    <property type="entry name" value="lao"/>
    <property type="match status" value="1"/>
</dbReference>
<evidence type="ECO:0000256" key="3">
    <source>
        <dbReference type="ARBA" id="ARBA00022801"/>
    </source>
</evidence>
<dbReference type="GO" id="GO:0005525">
    <property type="term" value="F:GTP binding"/>
    <property type="evidence" value="ECO:0007669"/>
    <property type="project" value="UniProtKB-KW"/>
</dbReference>
<dbReference type="KEGG" id="orn:DV701_11570"/>
<dbReference type="CDD" id="cd03114">
    <property type="entry name" value="MMAA-like"/>
    <property type="match status" value="1"/>
</dbReference>
<dbReference type="SUPFAM" id="SSF52540">
    <property type="entry name" value="P-loop containing nucleoside triphosphate hydrolases"/>
    <property type="match status" value="1"/>
</dbReference>
<dbReference type="SMART" id="SM00382">
    <property type="entry name" value="AAA"/>
    <property type="match status" value="1"/>
</dbReference>
<feature type="domain" description="AAA+ ATPase" evidence="6">
    <location>
        <begin position="44"/>
        <end position="195"/>
    </location>
</feature>
<evidence type="ECO:0000256" key="1">
    <source>
        <dbReference type="ARBA" id="ARBA00009625"/>
    </source>
</evidence>
<keyword evidence="4" id="KW-0342">GTP-binding</keyword>
<dbReference type="InterPro" id="IPR027417">
    <property type="entry name" value="P-loop_NTPase"/>
</dbReference>
<dbReference type="InterPro" id="IPR052040">
    <property type="entry name" value="GTPase/Isobutyryl-CoA_mutase"/>
</dbReference>
<keyword evidence="2" id="KW-0547">Nucleotide-binding</keyword>
<reference evidence="7 8" key="1">
    <citation type="submission" date="2018-07" db="EMBL/GenBank/DDBJ databases">
        <title>Complete genome sequencing of Ornithinimicrobium sp. AMA3305.</title>
        <authorList>
            <person name="Bae J.-W."/>
        </authorList>
    </citation>
    <scope>NUCLEOTIDE SEQUENCE [LARGE SCALE GENOMIC DNA]</scope>
    <source>
        <strain evidence="7 8">AMA3305</strain>
    </source>
</reference>
<dbReference type="Pfam" id="PF03308">
    <property type="entry name" value="MeaB"/>
    <property type="match status" value="1"/>
</dbReference>
<dbReference type="GO" id="GO:0003924">
    <property type="term" value="F:GTPase activity"/>
    <property type="evidence" value="ECO:0007669"/>
    <property type="project" value="InterPro"/>
</dbReference>
<dbReference type="OrthoDB" id="9778292at2"/>
<dbReference type="EMBL" id="CP031229">
    <property type="protein sequence ID" value="AXH96674.1"/>
    <property type="molecule type" value="Genomic_DNA"/>
</dbReference>
<sequence>MTATLVERVLAGDQGGIARLLTRIERRAPGVAEEIAALHEHTGTAHVVGITGPPGSGKSTLVSALAVEYRRQGRSVGILAVDPSSAYSGGAILGDRIRMNELSGDPDVYIRSLATRGALGGLSRAVVDGLSVLDAAGKDVILLETVGVGQVEVDIMGVAHSTVVVSIPGAGDAIQAIKAGLLEVADVHVVNKADSPGADRTVSELRDMLRLSRRKAFQWNVPVQKTSATRQEGVVELIAELDKHLGWMREHGVLDEHVHRLSATRVRWAAEETALRDLRPGVPEFDAAVDEVAQRRTDPLTAARTLLGHHEATTPDPATNPKEG</sequence>
<organism evidence="7 8">
    <name type="scientific">Ornithinimicrobium avium</name>
    <dbReference type="NCBI Taxonomy" id="2283195"/>
    <lineage>
        <taxon>Bacteria</taxon>
        <taxon>Bacillati</taxon>
        <taxon>Actinomycetota</taxon>
        <taxon>Actinomycetes</taxon>
        <taxon>Micrococcales</taxon>
        <taxon>Ornithinimicrobiaceae</taxon>
        <taxon>Ornithinimicrobium</taxon>
    </lineage>
</organism>
<dbReference type="Proteomes" id="UP000253790">
    <property type="component" value="Chromosome"/>
</dbReference>
<evidence type="ECO:0000256" key="5">
    <source>
        <dbReference type="ARBA" id="ARBA00023186"/>
    </source>
</evidence>
<dbReference type="PANTHER" id="PTHR43087:SF1">
    <property type="entry name" value="LAO_AO TRANSPORT SYSTEM ATPASE"/>
    <property type="match status" value="1"/>
</dbReference>
<evidence type="ECO:0000256" key="4">
    <source>
        <dbReference type="ARBA" id="ARBA00023134"/>
    </source>
</evidence>
<evidence type="ECO:0000256" key="2">
    <source>
        <dbReference type="ARBA" id="ARBA00022741"/>
    </source>
</evidence>
<accession>A0A345NNR6</accession>
<dbReference type="Gene3D" id="3.40.50.300">
    <property type="entry name" value="P-loop containing nucleotide triphosphate hydrolases"/>
    <property type="match status" value="1"/>
</dbReference>
<keyword evidence="8" id="KW-1185">Reference proteome</keyword>
<proteinExistence type="inferred from homology"/>
<dbReference type="InterPro" id="IPR003593">
    <property type="entry name" value="AAA+_ATPase"/>
</dbReference>
<dbReference type="PANTHER" id="PTHR43087">
    <property type="entry name" value="LYSINE/ARGININE/ORNITHINE TRANSPORT SYSTEM KINASE"/>
    <property type="match status" value="1"/>
</dbReference>
<gene>
    <name evidence="7" type="ORF">DV701_11570</name>
</gene>
<comment type="similarity">
    <text evidence="1">Belongs to the SIMIBI class G3E GTPase family. ArgK/MeaB subfamily.</text>
</comment>
<evidence type="ECO:0000259" key="6">
    <source>
        <dbReference type="SMART" id="SM00382"/>
    </source>
</evidence>
<dbReference type="RefSeq" id="WP_114928435.1">
    <property type="nucleotide sequence ID" value="NZ_CP031229.1"/>
</dbReference>
<dbReference type="AlphaFoldDB" id="A0A345NNR6"/>
<protein>
    <submittedName>
        <fullName evidence="7">Methylmalonyl Co-A mutase-associated GTPase MeaB</fullName>
    </submittedName>
</protein>
<dbReference type="InterPro" id="IPR005129">
    <property type="entry name" value="GTPase_ArgK"/>
</dbReference>